<evidence type="ECO:0000313" key="1">
    <source>
        <dbReference type="Proteomes" id="UP000036681"/>
    </source>
</evidence>
<dbReference type="AlphaFoldDB" id="A0A0M3IQ21"/>
<protein>
    <submittedName>
        <fullName evidence="2">Secreted protein</fullName>
    </submittedName>
</protein>
<accession>A0A0M3IQ21</accession>
<evidence type="ECO:0000313" key="2">
    <source>
        <dbReference type="WBParaSite" id="ALUE_0002084901-mRNA-1"/>
    </source>
</evidence>
<proteinExistence type="predicted"/>
<reference evidence="2" key="1">
    <citation type="submission" date="2017-02" db="UniProtKB">
        <authorList>
            <consortium name="WormBaseParasite"/>
        </authorList>
    </citation>
    <scope>IDENTIFICATION</scope>
</reference>
<name>A0A0M3IQ21_ASCLU</name>
<dbReference type="Proteomes" id="UP000036681">
    <property type="component" value="Unplaced"/>
</dbReference>
<dbReference type="WBParaSite" id="ALUE_0002084901-mRNA-1">
    <property type="protein sequence ID" value="ALUE_0002084901-mRNA-1"/>
    <property type="gene ID" value="ALUE_0002084901"/>
</dbReference>
<sequence>LLLPFYLFHLFISVNRTFITNKCLFISLPVVPIQCFSDPAGSCGFFKRITPPYCRRRGAHQTRTFRRKERSWVVRTNLSKKAPNFECIRKLFALRR</sequence>
<keyword evidence="1" id="KW-1185">Reference proteome</keyword>
<organism evidence="1 2">
    <name type="scientific">Ascaris lumbricoides</name>
    <name type="common">Giant roundworm</name>
    <dbReference type="NCBI Taxonomy" id="6252"/>
    <lineage>
        <taxon>Eukaryota</taxon>
        <taxon>Metazoa</taxon>
        <taxon>Ecdysozoa</taxon>
        <taxon>Nematoda</taxon>
        <taxon>Chromadorea</taxon>
        <taxon>Rhabditida</taxon>
        <taxon>Spirurina</taxon>
        <taxon>Ascaridomorpha</taxon>
        <taxon>Ascaridoidea</taxon>
        <taxon>Ascarididae</taxon>
        <taxon>Ascaris</taxon>
    </lineage>
</organism>